<protein>
    <submittedName>
        <fullName evidence="3">Uncharacterized protein</fullName>
    </submittedName>
</protein>
<dbReference type="Proteomes" id="UP000302139">
    <property type="component" value="Unassembled WGS sequence"/>
</dbReference>
<gene>
    <name evidence="2" type="ORF">SAV14893_087150</name>
    <name evidence="3" type="ORF">SAV31267_090600</name>
</gene>
<feature type="compositionally biased region" description="Basic and acidic residues" evidence="1">
    <location>
        <begin position="49"/>
        <end position="58"/>
    </location>
</feature>
<evidence type="ECO:0000313" key="3">
    <source>
        <dbReference type="EMBL" id="GDY79575.1"/>
    </source>
</evidence>
<feature type="compositionally biased region" description="Pro residues" evidence="1">
    <location>
        <begin position="61"/>
        <end position="71"/>
    </location>
</feature>
<feature type="compositionally biased region" description="Basic residues" evidence="1">
    <location>
        <begin position="108"/>
        <end position="118"/>
    </location>
</feature>
<organism evidence="3 4">
    <name type="scientific">Streptomyces avermitilis</name>
    <dbReference type="NCBI Taxonomy" id="33903"/>
    <lineage>
        <taxon>Bacteria</taxon>
        <taxon>Bacillati</taxon>
        <taxon>Actinomycetota</taxon>
        <taxon>Actinomycetes</taxon>
        <taxon>Kitasatosporales</taxon>
        <taxon>Streptomycetaceae</taxon>
        <taxon>Streptomyces</taxon>
    </lineage>
</organism>
<dbReference type="AlphaFoldDB" id="A0A4D4N7V3"/>
<dbReference type="Proteomes" id="UP000299211">
    <property type="component" value="Unassembled WGS sequence"/>
</dbReference>
<feature type="compositionally biased region" description="Low complexity" evidence="1">
    <location>
        <begin position="84"/>
        <end position="99"/>
    </location>
</feature>
<feature type="region of interest" description="Disordered" evidence="1">
    <location>
        <begin position="48"/>
        <end position="128"/>
    </location>
</feature>
<evidence type="ECO:0000313" key="5">
    <source>
        <dbReference type="Proteomes" id="UP000302139"/>
    </source>
</evidence>
<dbReference type="EMBL" id="BJHY01000002">
    <property type="protein sequence ID" value="GDY79575.1"/>
    <property type="molecule type" value="Genomic_DNA"/>
</dbReference>
<accession>A0A4D4N7V3</accession>
<proteinExistence type="predicted"/>
<reference evidence="2 5" key="2">
    <citation type="submission" date="2019-04" db="EMBL/GenBank/DDBJ databases">
        <title>Draft genome sequences of Streptomyces avermitilis NBRC 14893.</title>
        <authorList>
            <person name="Komaki H."/>
            <person name="Tamura T."/>
            <person name="Hosoyama A."/>
        </authorList>
    </citation>
    <scope>NUCLEOTIDE SEQUENCE [LARGE SCALE GENOMIC DNA]</scope>
    <source>
        <strain evidence="2 5">NBRC 14893</strain>
    </source>
</reference>
<evidence type="ECO:0000313" key="2">
    <source>
        <dbReference type="EMBL" id="GDY69322.1"/>
    </source>
</evidence>
<sequence length="140" mass="15192">MALLAACRACEAAGLTELNRIAAGFAALTEGRPPPPFDAPDRVWQALESDPRLPDRIVGRPIPPERPPFRPPARDGAHTPVPEPEQTPQTVGPAPAMKSPSPPARTPKPQRRRTRWRSRSGAPDPSLPVTVAAVRLWLRS</sequence>
<comment type="caution">
    <text evidence="3">The sequence shown here is derived from an EMBL/GenBank/DDBJ whole genome shotgun (WGS) entry which is preliminary data.</text>
</comment>
<evidence type="ECO:0000256" key="1">
    <source>
        <dbReference type="SAM" id="MobiDB-lite"/>
    </source>
</evidence>
<name>A0A4D4N7V3_STRAX</name>
<evidence type="ECO:0000313" key="4">
    <source>
        <dbReference type="Proteomes" id="UP000299211"/>
    </source>
</evidence>
<dbReference type="EMBL" id="BJHX01000002">
    <property type="protein sequence ID" value="GDY69322.1"/>
    <property type="molecule type" value="Genomic_DNA"/>
</dbReference>
<reference evidence="3 4" key="1">
    <citation type="submission" date="2019-04" db="EMBL/GenBank/DDBJ databases">
        <title>Draft genome sequences of Streptomyces avermitilis ATCC 31267.</title>
        <authorList>
            <person name="Komaki H."/>
            <person name="Tamura T."/>
            <person name="Hosoyama A."/>
        </authorList>
    </citation>
    <scope>NUCLEOTIDE SEQUENCE [LARGE SCALE GENOMIC DNA]</scope>
    <source>
        <strain evidence="3 4">ATCC 31267</strain>
    </source>
</reference>